<keyword evidence="7 11" id="KW-0809">Transit peptide</keyword>
<evidence type="ECO:0000313" key="13">
    <source>
        <dbReference type="Proteomes" id="UP001152759"/>
    </source>
</evidence>
<evidence type="ECO:0000256" key="4">
    <source>
        <dbReference type="ARBA" id="ARBA00022448"/>
    </source>
</evidence>
<keyword evidence="9 11" id="KW-0496">Mitochondrion</keyword>
<reference evidence="12" key="1">
    <citation type="submission" date="2021-12" db="EMBL/GenBank/DDBJ databases">
        <authorList>
            <person name="King R."/>
        </authorList>
    </citation>
    <scope>NUCLEOTIDE SEQUENCE</scope>
</reference>
<organism evidence="12 13">
    <name type="scientific">Bemisia tabaci</name>
    <name type="common">Sweetpotato whitefly</name>
    <name type="synonym">Aleurodes tabaci</name>
    <dbReference type="NCBI Taxonomy" id="7038"/>
    <lineage>
        <taxon>Eukaryota</taxon>
        <taxon>Metazoa</taxon>
        <taxon>Ecdysozoa</taxon>
        <taxon>Arthropoda</taxon>
        <taxon>Hexapoda</taxon>
        <taxon>Insecta</taxon>
        <taxon>Pterygota</taxon>
        <taxon>Neoptera</taxon>
        <taxon>Paraneoptera</taxon>
        <taxon>Hemiptera</taxon>
        <taxon>Sternorrhyncha</taxon>
        <taxon>Aleyrodoidea</taxon>
        <taxon>Aleyrodidae</taxon>
        <taxon>Aleyrodinae</taxon>
        <taxon>Bemisia</taxon>
    </lineage>
</organism>
<keyword evidence="5 11" id="KW-0679">Respiratory chain</keyword>
<comment type="subcellular location">
    <subcellularLocation>
        <location evidence="11">Mitochondrion inner membrane</location>
        <topology evidence="11">Peripheral membrane protein</topology>
        <orientation evidence="11">Matrix side</orientation>
    </subcellularLocation>
</comment>
<dbReference type="Proteomes" id="UP001152759">
    <property type="component" value="Chromosome 10"/>
</dbReference>
<keyword evidence="8 11" id="KW-0249">Electron transport</keyword>
<evidence type="ECO:0000313" key="12">
    <source>
        <dbReference type="EMBL" id="CAH0383547.1"/>
    </source>
</evidence>
<evidence type="ECO:0000256" key="3">
    <source>
        <dbReference type="ARBA" id="ARBA00015796"/>
    </source>
</evidence>
<evidence type="ECO:0000256" key="7">
    <source>
        <dbReference type="ARBA" id="ARBA00022946"/>
    </source>
</evidence>
<dbReference type="Pfam" id="PF04800">
    <property type="entry name" value="NDUS4"/>
    <property type="match status" value="1"/>
</dbReference>
<dbReference type="GO" id="GO:0005743">
    <property type="term" value="C:mitochondrial inner membrane"/>
    <property type="evidence" value="ECO:0007669"/>
    <property type="project" value="UniProtKB-SubCell"/>
</dbReference>
<gene>
    <name evidence="12" type="ORF">BEMITA_LOCUS2985</name>
</gene>
<evidence type="ECO:0000256" key="5">
    <source>
        <dbReference type="ARBA" id="ARBA00022660"/>
    </source>
</evidence>
<keyword evidence="6 11" id="KW-0999">Mitochondrion inner membrane</keyword>
<keyword evidence="10 11" id="KW-0472">Membrane</keyword>
<keyword evidence="4 11" id="KW-0813">Transport</keyword>
<dbReference type="InterPro" id="IPR006885">
    <property type="entry name" value="NADH_UbQ_FeS_4_mit-like"/>
</dbReference>
<dbReference type="GO" id="GO:0022900">
    <property type="term" value="P:electron transport chain"/>
    <property type="evidence" value="ECO:0007669"/>
    <property type="project" value="InterPro"/>
</dbReference>
<evidence type="ECO:0000256" key="1">
    <source>
        <dbReference type="ARBA" id="ARBA00003195"/>
    </source>
</evidence>
<comment type="function">
    <text evidence="1 11">Accessory subunit of the mitochondrial membrane respiratory chain NADH dehydrogenase (Complex I), that is believed not to be involved in catalysis. Complex I functions in the transfer of electrons from NADH to the respiratory chain. The immediate electron acceptor for the enzyme is believed to be ubiquinone.</text>
</comment>
<dbReference type="PANTHER" id="PTHR12219:SF8">
    <property type="entry name" value="NADH DEHYDROGENASE [UBIQUINONE] IRON-SULFUR PROTEIN 4, MITOCHONDRIAL"/>
    <property type="match status" value="1"/>
</dbReference>
<evidence type="ECO:0000256" key="11">
    <source>
        <dbReference type="RuleBase" id="RU367010"/>
    </source>
</evidence>
<keyword evidence="13" id="KW-1185">Reference proteome</keyword>
<comment type="similarity">
    <text evidence="2 11">Belongs to the complex I NDUFS4 subunit family.</text>
</comment>
<dbReference type="Gene3D" id="3.30.160.190">
    <property type="entry name" value="atu1810 like domain"/>
    <property type="match status" value="1"/>
</dbReference>
<evidence type="ECO:0000256" key="10">
    <source>
        <dbReference type="ARBA" id="ARBA00023136"/>
    </source>
</evidence>
<evidence type="ECO:0000256" key="2">
    <source>
        <dbReference type="ARBA" id="ARBA00005882"/>
    </source>
</evidence>
<evidence type="ECO:0000256" key="9">
    <source>
        <dbReference type="ARBA" id="ARBA00023128"/>
    </source>
</evidence>
<accession>A0A9P0A5F4</accession>
<evidence type="ECO:0000256" key="6">
    <source>
        <dbReference type="ARBA" id="ARBA00022792"/>
    </source>
</evidence>
<dbReference type="FunFam" id="3.30.160.190:FF:000001">
    <property type="entry name" value="NADH-ubiquinone oxidoreductase 21 kDa subunit mitochondrial"/>
    <property type="match status" value="1"/>
</dbReference>
<dbReference type="InterPro" id="IPR038532">
    <property type="entry name" value="NDUFS4-like_sf"/>
</dbReference>
<dbReference type="AlphaFoldDB" id="A0A9P0A5F4"/>
<protein>
    <recommendedName>
        <fullName evidence="3 11">NADH dehydrogenase [ubiquinone] iron-sulfur protein 4, mitochondrial</fullName>
    </recommendedName>
</protein>
<name>A0A9P0A5F4_BEMTA</name>
<dbReference type="EMBL" id="OU963871">
    <property type="protein sequence ID" value="CAH0383547.1"/>
    <property type="molecule type" value="Genomic_DNA"/>
</dbReference>
<proteinExistence type="inferred from homology"/>
<dbReference type="KEGG" id="btab:109038375"/>
<evidence type="ECO:0000256" key="8">
    <source>
        <dbReference type="ARBA" id="ARBA00022982"/>
    </source>
</evidence>
<sequence>MALNAACRSSVLKWISSPKLNWKAGAPLASTVGKQSERGYAVDPTKTLEKTSLLHAEEKEVVVTVKEIEDLSPTTGVPEEHVKTRLVKIYSPSKNPMQSGTHNTGHWQMEFDTRERWENPLMGWCSTGDPLSNMSLKFADKEDAIFFCEKNGWRWYIEAPKTKAPKVKSYAHNFAWNKRTRTSTK</sequence>
<dbReference type="PANTHER" id="PTHR12219">
    <property type="entry name" value="NADH-UBIQUINONE OXIDOREDUCTASE"/>
    <property type="match status" value="1"/>
</dbReference>